<dbReference type="PANTHER" id="PTHR45953:SF1">
    <property type="entry name" value="IDURONATE 2-SULFATASE"/>
    <property type="match status" value="1"/>
</dbReference>
<dbReference type="EMBL" id="BAABJW010000002">
    <property type="protein sequence ID" value="GAA4807740.1"/>
    <property type="molecule type" value="Genomic_DNA"/>
</dbReference>
<keyword evidence="2" id="KW-0378">Hydrolase</keyword>
<proteinExistence type="predicted"/>
<keyword evidence="1" id="KW-0479">Metal-binding</keyword>
<dbReference type="InterPro" id="IPR000917">
    <property type="entry name" value="Sulfatase_N"/>
</dbReference>
<name>A0ABP9CB48_9FLAO</name>
<dbReference type="PANTHER" id="PTHR45953">
    <property type="entry name" value="IDURONATE 2-SULFATASE"/>
    <property type="match status" value="1"/>
</dbReference>
<comment type="caution">
    <text evidence="4">The sequence shown here is derived from an EMBL/GenBank/DDBJ whole genome shotgun (WGS) entry which is preliminary data.</text>
</comment>
<evidence type="ECO:0000256" key="2">
    <source>
        <dbReference type="ARBA" id="ARBA00022801"/>
    </source>
</evidence>
<organism evidence="4 5">
    <name type="scientific">Litoribaculum gwangyangense</name>
    <dbReference type="NCBI Taxonomy" id="1130722"/>
    <lineage>
        <taxon>Bacteria</taxon>
        <taxon>Pseudomonadati</taxon>
        <taxon>Bacteroidota</taxon>
        <taxon>Flavobacteriia</taxon>
        <taxon>Flavobacteriales</taxon>
        <taxon>Flavobacteriaceae</taxon>
        <taxon>Litoribaculum</taxon>
    </lineage>
</organism>
<evidence type="ECO:0000256" key="1">
    <source>
        <dbReference type="ARBA" id="ARBA00022723"/>
    </source>
</evidence>
<dbReference type="Gene3D" id="3.40.720.10">
    <property type="entry name" value="Alkaline Phosphatase, subunit A"/>
    <property type="match status" value="1"/>
</dbReference>
<gene>
    <name evidence="4" type="ORF">GCM10023330_12870</name>
</gene>
<evidence type="ECO:0000313" key="4">
    <source>
        <dbReference type="EMBL" id="GAA4807740.1"/>
    </source>
</evidence>
<dbReference type="Pfam" id="PF00884">
    <property type="entry name" value="Sulfatase"/>
    <property type="match status" value="1"/>
</dbReference>
<feature type="domain" description="Sulfatase N-terminal" evidence="3">
    <location>
        <begin position="26"/>
        <end position="128"/>
    </location>
</feature>
<dbReference type="InterPro" id="IPR017850">
    <property type="entry name" value="Alkaline_phosphatase_core_sf"/>
</dbReference>
<sequence length="241" mass="27873">MISMTYLHIAKQVTDVPQMPTTDWLIETNQWKDVVQAYLACINFVDAQVGKVIDALKQSDYANNTIVVLWSDHGYHLGEKNRFAKQALWERDTRTVLIIKDLSALPGRVSNKPVQLLDIYPTLVDLSGLPANERNEGHSLLPLLENANATDWPYVAISSFGRNNIAITDETYRLIQYEDNSIEFYDISKDPNEWKNLSQSEGYEIEINRLRGFIPKEQSHLSKYSRFNLNDYWRKIFNSNN</sequence>
<evidence type="ECO:0000313" key="5">
    <source>
        <dbReference type="Proteomes" id="UP001501433"/>
    </source>
</evidence>
<reference evidence="5" key="1">
    <citation type="journal article" date="2019" name="Int. J. Syst. Evol. Microbiol.">
        <title>The Global Catalogue of Microorganisms (GCM) 10K type strain sequencing project: providing services to taxonomists for standard genome sequencing and annotation.</title>
        <authorList>
            <consortium name="The Broad Institute Genomics Platform"/>
            <consortium name="The Broad Institute Genome Sequencing Center for Infectious Disease"/>
            <person name="Wu L."/>
            <person name="Ma J."/>
        </authorList>
    </citation>
    <scope>NUCLEOTIDE SEQUENCE [LARGE SCALE GENOMIC DNA]</scope>
    <source>
        <strain evidence="5">JCM 18325</strain>
    </source>
</reference>
<protein>
    <recommendedName>
        <fullName evidence="3">Sulfatase N-terminal domain-containing protein</fullName>
    </recommendedName>
</protein>
<dbReference type="Proteomes" id="UP001501433">
    <property type="component" value="Unassembled WGS sequence"/>
</dbReference>
<keyword evidence="5" id="KW-1185">Reference proteome</keyword>
<evidence type="ECO:0000259" key="3">
    <source>
        <dbReference type="Pfam" id="PF00884"/>
    </source>
</evidence>
<dbReference type="SUPFAM" id="SSF53649">
    <property type="entry name" value="Alkaline phosphatase-like"/>
    <property type="match status" value="1"/>
</dbReference>
<accession>A0ABP9CB48</accession>